<dbReference type="Proteomes" id="UP000036202">
    <property type="component" value="Chromosome"/>
</dbReference>
<dbReference type="OrthoDB" id="9804574at2"/>
<dbReference type="KEGG" id="beo:BEH_13440"/>
<keyword evidence="5" id="KW-0378">Hydrolase</keyword>
<dbReference type="PANTHER" id="PTHR30536">
    <property type="entry name" value="ALTRONATE/GALACTARATE DEHYDRATASE"/>
    <property type="match status" value="1"/>
</dbReference>
<evidence type="ECO:0000256" key="2">
    <source>
        <dbReference type="ARBA" id="ARBA00023239"/>
    </source>
</evidence>
<accession>A0A1X7EJK8</accession>
<sequence length="374" mass="40408">MSYSFKGFARKDGTVGIRNYIGVVSSVVCSSVITKEIADKVPAAIPITHTNGCAQLGDDFQLTKNTLLGISANPNLHSTLFIGLGCETNQVSGLLESAMKTKPIEGIGIQQLAGGRNTVIKGKTIVEEWAKEVEEEKRVEVPLSSLTVGILAIDIDEESLTKVTPVIGNVVDTLVDHKATVIVGMSKSLEPAGALLSKRAIGEKLQQRLQEAGEGLKRRRWKEITNTSSRCDEFSSSEKSYAAVEAHLTGSKPIYKWLGYTEQPNQKGLHLLTVPSNLVEALSNMAASGCNMVMIVSTRGLLASSIALPCMMITPQNSHVPFDELTDYTVSENMNVNHVEKVLEMMIDICSGKQTSLEKFGLGEFAIPHIGTTF</sequence>
<accession>A0A0H4KFT7</accession>
<dbReference type="PANTHER" id="PTHR30536:SF5">
    <property type="entry name" value="ALTRONATE DEHYDRATASE"/>
    <property type="match status" value="1"/>
</dbReference>
<evidence type="ECO:0000313" key="5">
    <source>
        <dbReference type="EMBL" id="AKO92997.1"/>
    </source>
</evidence>
<feature type="domain" description="D-galactarate/Altronate dehydratase second" evidence="3">
    <location>
        <begin position="7"/>
        <end position="133"/>
    </location>
</feature>
<reference evidence="5 6" key="1">
    <citation type="journal article" date="2015" name="PLoS ONE">
        <title>Genome Sequence of Bacillus endophyticus and Analysis of Its Companion Mechanism in the Ketogulonigenium vulgare-Bacillus Strain Consortium.</title>
        <authorList>
            <person name="Jia N."/>
            <person name="Du J."/>
            <person name="Ding M.Z."/>
            <person name="Gao F."/>
            <person name="Yuan Y.J."/>
        </authorList>
    </citation>
    <scope>NUCLEOTIDE SEQUENCE [LARGE SCALE GENOMIC DNA]</scope>
    <source>
        <strain evidence="5 6">Hbe603</strain>
    </source>
</reference>
<dbReference type="InterPro" id="IPR052172">
    <property type="entry name" value="UxaA_altronate/galactarate_dh"/>
</dbReference>
<keyword evidence="6" id="KW-1185">Reference proteome</keyword>
<comment type="similarity">
    <text evidence="1">Belongs to the UxaA family.</text>
</comment>
<dbReference type="GO" id="GO:0019698">
    <property type="term" value="P:D-galacturonate catabolic process"/>
    <property type="evidence" value="ECO:0007669"/>
    <property type="project" value="TreeGrafter"/>
</dbReference>
<gene>
    <name evidence="5" type="ORF">BEH_13440</name>
</gene>
<organism evidence="5 6">
    <name type="scientific">Priestia filamentosa</name>
    <dbReference type="NCBI Taxonomy" id="1402861"/>
    <lineage>
        <taxon>Bacteria</taxon>
        <taxon>Bacillati</taxon>
        <taxon>Bacillota</taxon>
        <taxon>Bacilli</taxon>
        <taxon>Bacillales</taxon>
        <taxon>Bacillaceae</taxon>
        <taxon>Priestia</taxon>
    </lineage>
</organism>
<dbReference type="EMBL" id="CP011974">
    <property type="protein sequence ID" value="AKO92997.1"/>
    <property type="molecule type" value="Genomic_DNA"/>
</dbReference>
<dbReference type="Pfam" id="PF04295">
    <property type="entry name" value="GD_AH_second"/>
    <property type="match status" value="1"/>
</dbReference>
<proteinExistence type="inferred from homology"/>
<dbReference type="InterPro" id="IPR007392">
    <property type="entry name" value="GD_AH_second"/>
</dbReference>
<evidence type="ECO:0000259" key="4">
    <source>
        <dbReference type="Pfam" id="PF20629"/>
    </source>
</evidence>
<evidence type="ECO:0000313" key="6">
    <source>
        <dbReference type="Proteomes" id="UP000036202"/>
    </source>
</evidence>
<dbReference type="GeneID" id="93701812"/>
<reference evidence="6" key="2">
    <citation type="submission" date="2015-06" db="EMBL/GenBank/DDBJ databases">
        <title>Genome Sequence of Bacillus endophyticus and Analysis of its Companion Mechanism in the Ketogulonigenium vulgare-Bacillus strain Consortium.</title>
        <authorList>
            <person name="Jia N."/>
            <person name="Du J."/>
            <person name="Ding M.-Z."/>
            <person name="Gao F."/>
            <person name="Yuan Y.-J."/>
        </authorList>
    </citation>
    <scope>NUCLEOTIDE SEQUENCE [LARGE SCALE GENOMIC DNA]</scope>
    <source>
        <strain evidence="6">Hbe603</strain>
    </source>
</reference>
<dbReference type="RefSeq" id="WP_040057406.1">
    <property type="nucleotide sequence ID" value="NZ_CP011974.1"/>
</dbReference>
<feature type="domain" description="D-galactarate/Altronate dehydratase C-terminal" evidence="4">
    <location>
        <begin position="144"/>
        <end position="371"/>
    </location>
</feature>
<dbReference type="GO" id="GO:0016829">
    <property type="term" value="F:lyase activity"/>
    <property type="evidence" value="ECO:0007669"/>
    <property type="project" value="UniProtKB-KW"/>
</dbReference>
<evidence type="ECO:0000259" key="3">
    <source>
        <dbReference type="Pfam" id="PF04295"/>
    </source>
</evidence>
<dbReference type="InterPro" id="IPR048332">
    <property type="entry name" value="GD_AH_C"/>
</dbReference>
<dbReference type="PATRIC" id="fig|135735.6.peg.2840"/>
<name>A0A1X7EJK8_9BACI</name>
<evidence type="ECO:0000256" key="1">
    <source>
        <dbReference type="ARBA" id="ARBA00010986"/>
    </source>
</evidence>
<dbReference type="Pfam" id="PF20629">
    <property type="entry name" value="GD_AH_C"/>
    <property type="match status" value="1"/>
</dbReference>
<dbReference type="AlphaFoldDB" id="A0A1X7EJK8"/>
<dbReference type="GO" id="GO:0016787">
    <property type="term" value="F:hydrolase activity"/>
    <property type="evidence" value="ECO:0007669"/>
    <property type="project" value="UniProtKB-KW"/>
</dbReference>
<protein>
    <submittedName>
        <fullName evidence="5">Altronate hydrolase</fullName>
    </submittedName>
</protein>
<keyword evidence="2" id="KW-0456">Lyase</keyword>